<dbReference type="PANTHER" id="PTHR38681:SF1">
    <property type="entry name" value="RETROVIRUS-RELATED POL POLYPROTEIN FROM TRANSPOSON 412-LIKE PROTEIN"/>
    <property type="match status" value="1"/>
</dbReference>
<evidence type="ECO:0000256" key="1">
    <source>
        <dbReference type="SAM" id="MobiDB-lite"/>
    </source>
</evidence>
<evidence type="ECO:0000313" key="3">
    <source>
        <dbReference type="Proteomes" id="UP000886998"/>
    </source>
</evidence>
<gene>
    <name evidence="2" type="primary">RF55_19389</name>
    <name evidence="2" type="ORF">TNIN_445211</name>
</gene>
<protein>
    <submittedName>
        <fullName evidence="2">Pol polyprotein</fullName>
    </submittedName>
</protein>
<accession>A0A8X6YC05</accession>
<dbReference type="AlphaFoldDB" id="A0A8X6YC05"/>
<comment type="caution">
    <text evidence="2">The sequence shown here is derived from an EMBL/GenBank/DDBJ whole genome shotgun (WGS) entry which is preliminary data.</text>
</comment>
<feature type="region of interest" description="Disordered" evidence="1">
    <location>
        <begin position="75"/>
        <end position="95"/>
    </location>
</feature>
<dbReference type="EMBL" id="BMAV01016873">
    <property type="protein sequence ID" value="GFY68085.1"/>
    <property type="molecule type" value="Genomic_DNA"/>
</dbReference>
<dbReference type="Proteomes" id="UP000886998">
    <property type="component" value="Unassembled WGS sequence"/>
</dbReference>
<evidence type="ECO:0000313" key="2">
    <source>
        <dbReference type="EMBL" id="GFY68085.1"/>
    </source>
</evidence>
<dbReference type="OrthoDB" id="6433030at2759"/>
<organism evidence="2 3">
    <name type="scientific">Trichonephila inaurata madagascariensis</name>
    <dbReference type="NCBI Taxonomy" id="2747483"/>
    <lineage>
        <taxon>Eukaryota</taxon>
        <taxon>Metazoa</taxon>
        <taxon>Ecdysozoa</taxon>
        <taxon>Arthropoda</taxon>
        <taxon>Chelicerata</taxon>
        <taxon>Arachnida</taxon>
        <taxon>Araneae</taxon>
        <taxon>Araneomorphae</taxon>
        <taxon>Entelegynae</taxon>
        <taxon>Araneoidea</taxon>
        <taxon>Nephilidae</taxon>
        <taxon>Trichonephila</taxon>
        <taxon>Trichonephila inaurata</taxon>
    </lineage>
</organism>
<proteinExistence type="predicted"/>
<sequence length="211" mass="24139">MQRLSVNAQAILSASTNSLSQLAHIADKVCQITNSSQPIVYSASQSENSNTEVFSIVSSLAQKIEALTTQFDRLSRKRNGQNVTNSRKRSRSRTFNNDNRNLAYCRYHNQFVEKARKCIAPCEFFIATKAASDPVQFVERLRTHMQHLQPKPTRSRGKQTIFVHSELLKCTHVFVRRDSVRRPLQAPYDGPYPVIKRSDKFYKVNIHGKPT</sequence>
<dbReference type="PANTHER" id="PTHR38681">
    <property type="entry name" value="RETROVIRUS-RELATED POL POLYPROTEIN FROM TRANSPOSON 412-LIKE PROTEIN-RELATED"/>
    <property type="match status" value="1"/>
</dbReference>
<keyword evidence="3" id="KW-1185">Reference proteome</keyword>
<reference evidence="2" key="1">
    <citation type="submission" date="2020-08" db="EMBL/GenBank/DDBJ databases">
        <title>Multicomponent nature underlies the extraordinary mechanical properties of spider dragline silk.</title>
        <authorList>
            <person name="Kono N."/>
            <person name="Nakamura H."/>
            <person name="Mori M."/>
            <person name="Yoshida Y."/>
            <person name="Ohtoshi R."/>
            <person name="Malay A.D."/>
            <person name="Moran D.A.P."/>
            <person name="Tomita M."/>
            <person name="Numata K."/>
            <person name="Arakawa K."/>
        </authorList>
    </citation>
    <scope>NUCLEOTIDE SEQUENCE</scope>
</reference>
<name>A0A8X6YC05_9ARAC</name>